<accession>A0AAW6U0V0</accession>
<proteinExistence type="predicted"/>
<dbReference type="RefSeq" id="WP_349247021.1">
    <property type="nucleotide sequence ID" value="NZ_JASCXX010000042.1"/>
</dbReference>
<name>A0AAW6U0V0_9BACT</name>
<evidence type="ECO:0000313" key="1">
    <source>
        <dbReference type="EMBL" id="MDI6451611.1"/>
    </source>
</evidence>
<sequence>MVSNTPVKKITVGQVSAALWENEINVNGQVRTVLKASVQRRYKDKDGQWKSSQSFSRNEVPFVLYTLVKAFEAMAESSEESGDVAYEYVG</sequence>
<evidence type="ECO:0000313" key="2">
    <source>
        <dbReference type="Proteomes" id="UP001431776"/>
    </source>
</evidence>
<protein>
    <submittedName>
        <fullName evidence="1">Uncharacterized protein</fullName>
    </submittedName>
</protein>
<gene>
    <name evidence="1" type="ORF">QJ522_21290</name>
</gene>
<comment type="caution">
    <text evidence="1">The sequence shown here is derived from an EMBL/GenBank/DDBJ whole genome shotgun (WGS) entry which is preliminary data.</text>
</comment>
<organism evidence="1 2">
    <name type="scientific">Anaerobaca lacustris</name>
    <dbReference type="NCBI Taxonomy" id="3044600"/>
    <lineage>
        <taxon>Bacteria</taxon>
        <taxon>Pseudomonadati</taxon>
        <taxon>Planctomycetota</taxon>
        <taxon>Phycisphaerae</taxon>
        <taxon>Sedimentisphaerales</taxon>
        <taxon>Anaerobacaceae</taxon>
        <taxon>Anaerobaca</taxon>
    </lineage>
</organism>
<dbReference type="Proteomes" id="UP001431776">
    <property type="component" value="Unassembled WGS sequence"/>
</dbReference>
<dbReference type="AlphaFoldDB" id="A0AAW6U0V0"/>
<dbReference type="EMBL" id="JASCXX010000042">
    <property type="protein sequence ID" value="MDI6451611.1"/>
    <property type="molecule type" value="Genomic_DNA"/>
</dbReference>
<reference evidence="1" key="1">
    <citation type="submission" date="2023-05" db="EMBL/GenBank/DDBJ databases">
        <title>Anaerotaeda fermentans gen. nov., sp. nov., a novel anaerobic planctomycete of the new family within the order Sedimentisphaerales isolated from Taman Peninsula, Russia.</title>
        <authorList>
            <person name="Khomyakova M.A."/>
            <person name="Merkel A.Y."/>
            <person name="Slobodkin A.I."/>
        </authorList>
    </citation>
    <scope>NUCLEOTIDE SEQUENCE</scope>
    <source>
        <strain evidence="1">M17dextr</strain>
    </source>
</reference>
<keyword evidence="2" id="KW-1185">Reference proteome</keyword>